<dbReference type="AlphaFoldDB" id="A0A0G1BMW8"/>
<evidence type="ECO:0000256" key="6">
    <source>
        <dbReference type="HAMAP-Rule" id="MF_00073"/>
    </source>
</evidence>
<evidence type="ECO:0000313" key="10">
    <source>
        <dbReference type="Proteomes" id="UP000034563"/>
    </source>
</evidence>
<dbReference type="HAMAP" id="MF_00073">
    <property type="entry name" value="NusB"/>
    <property type="match status" value="1"/>
</dbReference>
<evidence type="ECO:0000259" key="8">
    <source>
        <dbReference type="Pfam" id="PF01029"/>
    </source>
</evidence>
<dbReference type="SUPFAM" id="SSF48013">
    <property type="entry name" value="NusB-like"/>
    <property type="match status" value="1"/>
</dbReference>
<dbReference type="PANTHER" id="PTHR11078">
    <property type="entry name" value="N UTILIZATION SUBSTANCE PROTEIN B-RELATED"/>
    <property type="match status" value="1"/>
</dbReference>
<dbReference type="PATRIC" id="fig|1618613.3.peg.640"/>
<evidence type="ECO:0000256" key="7">
    <source>
        <dbReference type="SAM" id="MobiDB-lite"/>
    </source>
</evidence>
<dbReference type="InterPro" id="IPR035926">
    <property type="entry name" value="NusB-like_sf"/>
</dbReference>
<name>A0A0G1BMW8_9BACT</name>
<comment type="similarity">
    <text evidence="1 6">Belongs to the NusB family.</text>
</comment>
<dbReference type="InterPro" id="IPR006027">
    <property type="entry name" value="NusB_RsmB_TIM44"/>
</dbReference>
<proteinExistence type="inferred from homology"/>
<comment type="function">
    <text evidence="6">Involved in transcription antitermination. Required for transcription of ribosomal RNA (rRNA) genes. Binds specifically to the boxA antiterminator sequence of the ribosomal RNA (rrn) operons.</text>
</comment>
<reference evidence="9 10" key="1">
    <citation type="journal article" date="2015" name="Nature">
        <title>rRNA introns, odd ribosomes, and small enigmatic genomes across a large radiation of phyla.</title>
        <authorList>
            <person name="Brown C.T."/>
            <person name="Hug L.A."/>
            <person name="Thomas B.C."/>
            <person name="Sharon I."/>
            <person name="Castelle C.J."/>
            <person name="Singh A."/>
            <person name="Wilkins M.J."/>
            <person name="Williams K.H."/>
            <person name="Banfield J.F."/>
        </authorList>
    </citation>
    <scope>NUCLEOTIDE SEQUENCE [LARGE SCALE GENOMIC DNA]</scope>
</reference>
<evidence type="ECO:0000256" key="1">
    <source>
        <dbReference type="ARBA" id="ARBA00005952"/>
    </source>
</evidence>
<evidence type="ECO:0000313" key="9">
    <source>
        <dbReference type="EMBL" id="KKS74677.1"/>
    </source>
</evidence>
<accession>A0A0G1BMW8</accession>
<feature type="compositionally biased region" description="Basic and acidic residues" evidence="7">
    <location>
        <begin position="141"/>
        <end position="158"/>
    </location>
</feature>
<keyword evidence="2 6" id="KW-0889">Transcription antitermination</keyword>
<keyword evidence="5 6" id="KW-0804">Transcription</keyword>
<dbReference type="Pfam" id="PF01029">
    <property type="entry name" value="NusB"/>
    <property type="match status" value="1"/>
</dbReference>
<evidence type="ECO:0000256" key="4">
    <source>
        <dbReference type="ARBA" id="ARBA00023015"/>
    </source>
</evidence>
<dbReference type="GO" id="GO:0006353">
    <property type="term" value="P:DNA-templated transcription termination"/>
    <property type="evidence" value="ECO:0007669"/>
    <property type="project" value="UniProtKB-UniRule"/>
</dbReference>
<keyword evidence="4 6" id="KW-0805">Transcription regulation</keyword>
<dbReference type="PANTHER" id="PTHR11078:SF3">
    <property type="entry name" value="ANTITERMINATION NUSB DOMAIN-CONTAINING PROTEIN"/>
    <property type="match status" value="1"/>
</dbReference>
<dbReference type="GO" id="GO:0031564">
    <property type="term" value="P:transcription antitermination"/>
    <property type="evidence" value="ECO:0007669"/>
    <property type="project" value="UniProtKB-KW"/>
</dbReference>
<keyword evidence="3 6" id="KW-0694">RNA-binding</keyword>
<evidence type="ECO:0000256" key="3">
    <source>
        <dbReference type="ARBA" id="ARBA00022884"/>
    </source>
</evidence>
<feature type="region of interest" description="Disordered" evidence="7">
    <location>
        <begin position="139"/>
        <end position="158"/>
    </location>
</feature>
<organism evidence="9 10">
    <name type="scientific">Candidatus Azambacteria bacterium GW2011_GWA2_42_9</name>
    <dbReference type="NCBI Taxonomy" id="1618613"/>
    <lineage>
        <taxon>Bacteria</taxon>
        <taxon>Candidatus Azamiibacteriota</taxon>
    </lineage>
</organism>
<dbReference type="GO" id="GO:0003723">
    <property type="term" value="F:RNA binding"/>
    <property type="evidence" value="ECO:0007669"/>
    <property type="project" value="UniProtKB-UniRule"/>
</dbReference>
<dbReference type="NCBIfam" id="TIGR01951">
    <property type="entry name" value="nusB"/>
    <property type="match status" value="1"/>
</dbReference>
<protein>
    <recommendedName>
        <fullName evidence="6">Transcription antitermination protein NusB</fullName>
    </recommendedName>
    <alternativeName>
        <fullName evidence="6">Antitermination factor NusB</fullName>
    </alternativeName>
</protein>
<dbReference type="InterPro" id="IPR011605">
    <property type="entry name" value="NusB_fam"/>
</dbReference>
<feature type="domain" description="NusB/RsmB/TIM44" evidence="8">
    <location>
        <begin position="7"/>
        <end position="136"/>
    </location>
</feature>
<dbReference type="EMBL" id="LCEQ01000031">
    <property type="protein sequence ID" value="KKS74677.1"/>
    <property type="molecule type" value="Genomic_DNA"/>
</dbReference>
<dbReference type="Gene3D" id="1.10.940.10">
    <property type="entry name" value="NusB-like"/>
    <property type="match status" value="1"/>
</dbReference>
<dbReference type="GO" id="GO:0005829">
    <property type="term" value="C:cytosol"/>
    <property type="evidence" value="ECO:0007669"/>
    <property type="project" value="TreeGrafter"/>
</dbReference>
<sequence>MANRHLSRSIVLQTLYQWDFNGGKETNIEELLKHNIEEFGPGIEEDQFVKELISGILENQKKIDEIIVKTAPEWPLEQINLIDRNVLRIGIYELLFGKREEVPPKVAINEAIELAKSFGGETSGKFVNGVLGTIYRAIGEPGKEEGGPRRGKEKPEEK</sequence>
<evidence type="ECO:0000256" key="2">
    <source>
        <dbReference type="ARBA" id="ARBA00022814"/>
    </source>
</evidence>
<dbReference type="Proteomes" id="UP000034563">
    <property type="component" value="Unassembled WGS sequence"/>
</dbReference>
<gene>
    <name evidence="6" type="primary">nusB</name>
    <name evidence="9" type="ORF">UV48_C0031G0001</name>
</gene>
<evidence type="ECO:0000256" key="5">
    <source>
        <dbReference type="ARBA" id="ARBA00023163"/>
    </source>
</evidence>
<comment type="caution">
    <text evidence="9">The sequence shown here is derived from an EMBL/GenBank/DDBJ whole genome shotgun (WGS) entry which is preliminary data.</text>
</comment>